<keyword evidence="2" id="KW-1185">Reference proteome</keyword>
<reference evidence="1 2" key="1">
    <citation type="submission" date="2020-06" db="EMBL/GenBank/DDBJ databases">
        <title>Actinomadura xiongansis sp. nov., isolated from soil of Baiyangdian.</title>
        <authorList>
            <person name="Zhang X."/>
        </authorList>
    </citation>
    <scope>NUCLEOTIDE SEQUENCE [LARGE SCALE GENOMIC DNA]</scope>
    <source>
        <strain evidence="1 2">HBUM206468</strain>
    </source>
</reference>
<dbReference type="RefSeq" id="WP_187242677.1">
    <property type="nucleotide sequence ID" value="NZ_BAAAOK010000006.1"/>
</dbReference>
<dbReference type="Proteomes" id="UP000805614">
    <property type="component" value="Unassembled WGS sequence"/>
</dbReference>
<organism evidence="1 2">
    <name type="scientific">Actinomadura alba</name>
    <dbReference type="NCBI Taxonomy" id="406431"/>
    <lineage>
        <taxon>Bacteria</taxon>
        <taxon>Bacillati</taxon>
        <taxon>Actinomycetota</taxon>
        <taxon>Actinomycetes</taxon>
        <taxon>Streptosporangiales</taxon>
        <taxon>Thermomonosporaceae</taxon>
        <taxon>Actinomadura</taxon>
    </lineage>
</organism>
<accession>A0ABR7LLC1</accession>
<dbReference type="EMBL" id="JABVEC010000005">
    <property type="protein sequence ID" value="MBC6465662.1"/>
    <property type="molecule type" value="Genomic_DNA"/>
</dbReference>
<evidence type="ECO:0000313" key="2">
    <source>
        <dbReference type="Proteomes" id="UP000805614"/>
    </source>
</evidence>
<comment type="caution">
    <text evidence="1">The sequence shown here is derived from an EMBL/GenBank/DDBJ whole genome shotgun (WGS) entry which is preliminary data.</text>
</comment>
<evidence type="ECO:0000313" key="1">
    <source>
        <dbReference type="EMBL" id="MBC6465662.1"/>
    </source>
</evidence>
<gene>
    <name evidence="1" type="ORF">HKK74_09155</name>
</gene>
<sequence>MSETHPDHSQAVPYGDGAVDEVTRLFDAFRMSTDPQPLLSDDELVAEVREKAERLSWSCPGLKDS</sequence>
<protein>
    <submittedName>
        <fullName evidence="1">Uncharacterized protein</fullName>
    </submittedName>
</protein>
<proteinExistence type="predicted"/>
<name>A0ABR7LLC1_9ACTN</name>